<dbReference type="Proteomes" id="UP000095413">
    <property type="component" value="Unassembled WGS sequence"/>
</dbReference>
<evidence type="ECO:0000313" key="1">
    <source>
        <dbReference type="EMBL" id="CUP73073.1"/>
    </source>
</evidence>
<accession>A0A174QIM4</accession>
<dbReference type="AlphaFoldDB" id="A0A174QIM4"/>
<gene>
    <name evidence="1" type="ORF">ERS852533_02337</name>
</gene>
<organism evidence="1 2">
    <name type="scientific">Blautia obeum</name>
    <dbReference type="NCBI Taxonomy" id="40520"/>
    <lineage>
        <taxon>Bacteria</taxon>
        <taxon>Bacillati</taxon>
        <taxon>Bacillota</taxon>
        <taxon>Clostridia</taxon>
        <taxon>Lachnospirales</taxon>
        <taxon>Lachnospiraceae</taxon>
        <taxon>Blautia</taxon>
    </lineage>
</organism>
<proteinExistence type="predicted"/>
<evidence type="ECO:0000313" key="2">
    <source>
        <dbReference type="Proteomes" id="UP000095413"/>
    </source>
</evidence>
<reference evidence="1 2" key="1">
    <citation type="submission" date="2015-09" db="EMBL/GenBank/DDBJ databases">
        <authorList>
            <consortium name="Pathogen Informatics"/>
        </authorList>
    </citation>
    <scope>NUCLEOTIDE SEQUENCE [LARGE SCALE GENOMIC DNA]</scope>
    <source>
        <strain evidence="1 2">2789STDY5834921</strain>
    </source>
</reference>
<name>A0A174QIM4_9FIRM</name>
<dbReference type="EMBL" id="CZBA01000014">
    <property type="protein sequence ID" value="CUP73073.1"/>
    <property type="molecule type" value="Genomic_DNA"/>
</dbReference>
<protein>
    <submittedName>
        <fullName evidence="1">Uncharacterized protein</fullName>
    </submittedName>
</protein>
<sequence>MGRSTELTDSRISLFSAQRGKCALSGELFENAADIVCWLKTPAELGGKERYRNMILFHNRFLPLLQECPKNELKEIADTLKATKELMLKVNSLRQQAGLSAIEN</sequence>